<gene>
    <name evidence="3" type="ORF">DKG74_11995</name>
</gene>
<dbReference type="AlphaFoldDB" id="A0A317E658"/>
<evidence type="ECO:0000313" key="4">
    <source>
        <dbReference type="Proteomes" id="UP000245461"/>
    </source>
</evidence>
<keyword evidence="2" id="KW-1133">Transmembrane helix</keyword>
<keyword evidence="2" id="KW-0812">Transmembrane</keyword>
<name>A0A317E658_9PROT</name>
<evidence type="ECO:0000313" key="3">
    <source>
        <dbReference type="EMBL" id="PWR22588.1"/>
    </source>
</evidence>
<evidence type="ECO:0008006" key="5">
    <source>
        <dbReference type="Google" id="ProtNLM"/>
    </source>
</evidence>
<dbReference type="OrthoDB" id="7270250at2"/>
<evidence type="ECO:0000256" key="1">
    <source>
        <dbReference type="SAM" id="MobiDB-lite"/>
    </source>
</evidence>
<dbReference type="EMBL" id="QGLE01000006">
    <property type="protein sequence ID" value="PWR22588.1"/>
    <property type="molecule type" value="Genomic_DNA"/>
</dbReference>
<sequence length="340" mass="36137">MFRLTGLLLVVAGAIFTWLGAEDGIATFKRSAAAEDVIGQIQRFDPDPAGDGYLPVAGFVTDEGQRIEVKLPPVKRPEVATGAPVHLIYPPGRPDLAETGDLMAVWGPSAIPVGGGLLGIVVGLGMATSRRRRPEELPRLHLLIRLPLFLVAFGLVYLAWQDYAAVVDTLNRFPRTEGRVIALDNGAPVVRFRTGDGRIVDYTDTSVPRDTYREGEAVTIGYAKSNPAGARIESFGEVWAGPAFWGVIAGLALMIALFAASIRRGKGAEPAEPAPVVEPPPEAPVAAPTLPPAEAAPAEPAPPAPAPPALPPPALPPLAPLPARLRETRERREPVFDRDK</sequence>
<feature type="compositionally biased region" description="Basic and acidic residues" evidence="1">
    <location>
        <begin position="324"/>
        <end position="340"/>
    </location>
</feature>
<feature type="region of interest" description="Disordered" evidence="1">
    <location>
        <begin position="268"/>
        <end position="340"/>
    </location>
</feature>
<evidence type="ECO:0000256" key="2">
    <source>
        <dbReference type="SAM" id="Phobius"/>
    </source>
</evidence>
<comment type="caution">
    <text evidence="3">The sequence shown here is derived from an EMBL/GenBank/DDBJ whole genome shotgun (WGS) entry which is preliminary data.</text>
</comment>
<protein>
    <recommendedName>
        <fullName evidence="5">DUF3592 domain-containing protein</fullName>
    </recommendedName>
</protein>
<reference evidence="3 4" key="1">
    <citation type="submission" date="2018-05" db="EMBL/GenBank/DDBJ databases">
        <title>Zavarzinia sp. HR-AS.</title>
        <authorList>
            <person name="Lee Y."/>
            <person name="Jeon C.O."/>
        </authorList>
    </citation>
    <scope>NUCLEOTIDE SEQUENCE [LARGE SCALE GENOMIC DNA]</scope>
    <source>
        <strain evidence="3 4">HR-AS</strain>
    </source>
</reference>
<dbReference type="RefSeq" id="WP_109906043.1">
    <property type="nucleotide sequence ID" value="NZ_QGLE01000006.1"/>
</dbReference>
<proteinExistence type="predicted"/>
<keyword evidence="2" id="KW-0472">Membrane</keyword>
<accession>A0A317E658</accession>
<feature type="transmembrane region" description="Helical" evidence="2">
    <location>
        <begin position="109"/>
        <end position="128"/>
    </location>
</feature>
<keyword evidence="4" id="KW-1185">Reference proteome</keyword>
<feature type="transmembrane region" description="Helical" evidence="2">
    <location>
        <begin position="243"/>
        <end position="262"/>
    </location>
</feature>
<dbReference type="Proteomes" id="UP000245461">
    <property type="component" value="Unassembled WGS sequence"/>
</dbReference>
<feature type="transmembrane region" description="Helical" evidence="2">
    <location>
        <begin position="140"/>
        <end position="160"/>
    </location>
</feature>
<feature type="compositionally biased region" description="Pro residues" evidence="1">
    <location>
        <begin position="272"/>
        <end position="283"/>
    </location>
</feature>
<feature type="compositionally biased region" description="Low complexity" evidence="1">
    <location>
        <begin position="284"/>
        <end position="298"/>
    </location>
</feature>
<organism evidence="3 4">
    <name type="scientific">Zavarzinia aquatilis</name>
    <dbReference type="NCBI Taxonomy" id="2211142"/>
    <lineage>
        <taxon>Bacteria</taxon>
        <taxon>Pseudomonadati</taxon>
        <taxon>Pseudomonadota</taxon>
        <taxon>Alphaproteobacteria</taxon>
        <taxon>Rhodospirillales</taxon>
        <taxon>Zavarziniaceae</taxon>
        <taxon>Zavarzinia</taxon>
    </lineage>
</organism>
<feature type="compositionally biased region" description="Pro residues" evidence="1">
    <location>
        <begin position="299"/>
        <end position="320"/>
    </location>
</feature>